<keyword evidence="2" id="KW-0378">Hydrolase</keyword>
<gene>
    <name evidence="4" type="ORF">SAMN05216498_3007</name>
</gene>
<dbReference type="AlphaFoldDB" id="A0A1H0DZF7"/>
<reference evidence="4 5" key="1">
    <citation type="submission" date="2016-10" db="EMBL/GenBank/DDBJ databases">
        <authorList>
            <person name="de Groot N.N."/>
        </authorList>
    </citation>
    <scope>NUCLEOTIDE SEQUENCE [LARGE SCALE GENOMIC DNA]</scope>
    <source>
        <strain evidence="4 5">CGMCC 1.3442</strain>
    </source>
</reference>
<accession>A0A1H0DZF7</accession>
<dbReference type="GO" id="GO:0016020">
    <property type="term" value="C:membrane"/>
    <property type="evidence" value="ECO:0007669"/>
    <property type="project" value="GOC"/>
</dbReference>
<evidence type="ECO:0000256" key="2">
    <source>
        <dbReference type="ARBA" id="ARBA00022801"/>
    </source>
</evidence>
<dbReference type="GO" id="GO:0009245">
    <property type="term" value="P:lipid A biosynthetic process"/>
    <property type="evidence" value="ECO:0007669"/>
    <property type="project" value="TreeGrafter"/>
</dbReference>
<proteinExistence type="predicted"/>
<dbReference type="GO" id="GO:0008758">
    <property type="term" value="F:UDP-2,3-diacylglucosamine hydrolase activity"/>
    <property type="evidence" value="ECO:0007669"/>
    <property type="project" value="TreeGrafter"/>
</dbReference>
<feature type="domain" description="Calcineurin-like phosphoesterase" evidence="3">
    <location>
        <begin position="47"/>
        <end position="208"/>
    </location>
</feature>
<keyword evidence="1" id="KW-0479">Metal-binding</keyword>
<evidence type="ECO:0000313" key="5">
    <source>
        <dbReference type="Proteomes" id="UP000199334"/>
    </source>
</evidence>
<dbReference type="InterPro" id="IPR029052">
    <property type="entry name" value="Metallo-depent_PP-like"/>
</dbReference>
<dbReference type="GO" id="GO:0046872">
    <property type="term" value="F:metal ion binding"/>
    <property type="evidence" value="ECO:0007669"/>
    <property type="project" value="UniProtKB-KW"/>
</dbReference>
<dbReference type="CDD" id="cd07385">
    <property type="entry name" value="MPP_YkuE_C"/>
    <property type="match status" value="1"/>
</dbReference>
<dbReference type="InterPro" id="IPR004843">
    <property type="entry name" value="Calcineurin-like_PHP"/>
</dbReference>
<evidence type="ECO:0000259" key="3">
    <source>
        <dbReference type="Pfam" id="PF00149"/>
    </source>
</evidence>
<dbReference type="Pfam" id="PF00149">
    <property type="entry name" value="Metallophos"/>
    <property type="match status" value="1"/>
</dbReference>
<organism evidence="4 5">
    <name type="scientific">Tenuibacillus multivorans</name>
    <dbReference type="NCBI Taxonomy" id="237069"/>
    <lineage>
        <taxon>Bacteria</taxon>
        <taxon>Bacillati</taxon>
        <taxon>Bacillota</taxon>
        <taxon>Bacilli</taxon>
        <taxon>Bacillales</taxon>
        <taxon>Bacillaceae</taxon>
        <taxon>Tenuibacillus</taxon>
    </lineage>
</organism>
<dbReference type="Proteomes" id="UP000199334">
    <property type="component" value="Unassembled WGS sequence"/>
</dbReference>
<evidence type="ECO:0000313" key="4">
    <source>
        <dbReference type="EMBL" id="SDN75637.1"/>
    </source>
</evidence>
<keyword evidence="5" id="KW-1185">Reference proteome</keyword>
<dbReference type="Gene3D" id="3.60.21.10">
    <property type="match status" value="1"/>
</dbReference>
<dbReference type="PANTHER" id="PTHR31302">
    <property type="entry name" value="TRANSMEMBRANE PROTEIN WITH METALLOPHOSPHOESTERASE DOMAIN-RELATED"/>
    <property type="match status" value="1"/>
</dbReference>
<sequence>MKKWFVIFILIGLVIAIAIKIHFDTNVFKVNTVHFQSNKIPEESELTVLQISDLHNKVFGDDNEDLINTIKSLNTEIVVITGDLIDRDTVGFEDVLSLMENITKINNNVYYVSGNHEWENDHTEDFFNGLQKKNVAILNNRNTQITTNELTLNLVGIDDASTNHEDINQAFNDTNQEPFTILLSHSPGVLDRYNDIPADLILCGHTHGGQVRLPFIGALVAPDQGFFPKFDKGTFEIDENQFLYIDSGLGTSVAPIRFLNKSQISLIKITNES</sequence>
<dbReference type="OrthoDB" id="9780884at2"/>
<dbReference type="EMBL" id="FNIG01000008">
    <property type="protein sequence ID" value="SDN75637.1"/>
    <property type="molecule type" value="Genomic_DNA"/>
</dbReference>
<dbReference type="InterPro" id="IPR051158">
    <property type="entry name" value="Metallophosphoesterase_sf"/>
</dbReference>
<evidence type="ECO:0000256" key="1">
    <source>
        <dbReference type="ARBA" id="ARBA00022723"/>
    </source>
</evidence>
<name>A0A1H0DZF7_9BACI</name>
<protein>
    <recommendedName>
        <fullName evidence="3">Calcineurin-like phosphoesterase domain-containing protein</fullName>
    </recommendedName>
</protein>
<dbReference type="RefSeq" id="WP_093857400.1">
    <property type="nucleotide sequence ID" value="NZ_BJVZ01000005.1"/>
</dbReference>
<dbReference type="PANTHER" id="PTHR31302:SF31">
    <property type="entry name" value="PHOSPHODIESTERASE YAEI"/>
    <property type="match status" value="1"/>
</dbReference>
<dbReference type="SUPFAM" id="SSF56300">
    <property type="entry name" value="Metallo-dependent phosphatases"/>
    <property type="match status" value="1"/>
</dbReference>